<dbReference type="InterPro" id="IPR050614">
    <property type="entry name" value="Synaptic_Scaffolding_LAP-MAGUK"/>
</dbReference>
<dbReference type="Pfam" id="PF00018">
    <property type="entry name" value="SH3_1"/>
    <property type="match status" value="1"/>
</dbReference>
<keyword evidence="7" id="KW-1185">Reference proteome</keyword>
<dbReference type="PROSITE" id="PS50002">
    <property type="entry name" value="SH3"/>
    <property type="match status" value="1"/>
</dbReference>
<dbReference type="GO" id="GO:0098839">
    <property type="term" value="C:postsynaptic density membrane"/>
    <property type="evidence" value="ECO:0007669"/>
    <property type="project" value="TreeGrafter"/>
</dbReference>
<feature type="domain" description="PDZ" evidence="6">
    <location>
        <begin position="314"/>
        <end position="352"/>
    </location>
</feature>
<dbReference type="GO" id="GO:0098609">
    <property type="term" value="P:cell-cell adhesion"/>
    <property type="evidence" value="ECO:0007669"/>
    <property type="project" value="TreeGrafter"/>
</dbReference>
<dbReference type="PANTHER" id="PTHR23119:SF51">
    <property type="entry name" value="DISKS LARGE 1 TUMOR SUPPRESSOR PROTEIN"/>
    <property type="match status" value="1"/>
</dbReference>
<name>A0A1I7X4F3_HETBA</name>
<dbReference type="WBParaSite" id="Hba_12298">
    <property type="protein sequence ID" value="Hba_12298"/>
    <property type="gene ID" value="Hba_12298"/>
</dbReference>
<proteinExistence type="predicted"/>
<organism evidence="7 8">
    <name type="scientific">Heterorhabditis bacteriophora</name>
    <name type="common">Entomopathogenic nematode worm</name>
    <dbReference type="NCBI Taxonomy" id="37862"/>
    <lineage>
        <taxon>Eukaryota</taxon>
        <taxon>Metazoa</taxon>
        <taxon>Ecdysozoa</taxon>
        <taxon>Nematoda</taxon>
        <taxon>Chromadorea</taxon>
        <taxon>Rhabditida</taxon>
        <taxon>Rhabditina</taxon>
        <taxon>Rhabditomorpha</taxon>
        <taxon>Strongyloidea</taxon>
        <taxon>Heterorhabditidae</taxon>
        <taxon>Heterorhabditis</taxon>
    </lineage>
</organism>
<dbReference type="Pfam" id="PF00595">
    <property type="entry name" value="PDZ"/>
    <property type="match status" value="3"/>
</dbReference>
<evidence type="ECO:0000256" key="3">
    <source>
        <dbReference type="ARBA" id="ARBA00023136"/>
    </source>
</evidence>
<protein>
    <submittedName>
        <fullName evidence="8">SH3 domain-containing protein</fullName>
    </submittedName>
</protein>
<dbReference type="InterPro" id="IPR036034">
    <property type="entry name" value="PDZ_sf"/>
</dbReference>
<dbReference type="InterPro" id="IPR001478">
    <property type="entry name" value="PDZ"/>
</dbReference>
<evidence type="ECO:0000313" key="7">
    <source>
        <dbReference type="Proteomes" id="UP000095283"/>
    </source>
</evidence>
<dbReference type="AlphaFoldDB" id="A0A1I7X4F3"/>
<dbReference type="Proteomes" id="UP000095283">
    <property type="component" value="Unplaced"/>
</dbReference>
<feature type="domain" description="PDZ" evidence="6">
    <location>
        <begin position="48"/>
        <end position="116"/>
    </location>
</feature>
<dbReference type="GO" id="GO:0043005">
    <property type="term" value="C:neuron projection"/>
    <property type="evidence" value="ECO:0007669"/>
    <property type="project" value="TreeGrafter"/>
</dbReference>
<keyword evidence="2 4" id="KW-0728">SH3 domain</keyword>
<keyword evidence="3" id="KW-0472">Membrane</keyword>
<dbReference type="GO" id="GO:0097120">
    <property type="term" value="P:receptor localization to synapse"/>
    <property type="evidence" value="ECO:0007669"/>
    <property type="project" value="TreeGrafter"/>
</dbReference>
<dbReference type="InterPro" id="IPR001452">
    <property type="entry name" value="SH3_domain"/>
</dbReference>
<dbReference type="SUPFAM" id="SSF50156">
    <property type="entry name" value="PDZ domain-like"/>
    <property type="match status" value="3"/>
</dbReference>
<evidence type="ECO:0000259" key="5">
    <source>
        <dbReference type="PROSITE" id="PS50002"/>
    </source>
</evidence>
<dbReference type="Gene3D" id="2.30.42.10">
    <property type="match status" value="3"/>
</dbReference>
<evidence type="ECO:0000256" key="1">
    <source>
        <dbReference type="ARBA" id="ARBA00004370"/>
    </source>
</evidence>
<evidence type="ECO:0000256" key="2">
    <source>
        <dbReference type="ARBA" id="ARBA00022443"/>
    </source>
</evidence>
<dbReference type="InterPro" id="IPR036028">
    <property type="entry name" value="SH3-like_dom_sf"/>
</dbReference>
<dbReference type="GO" id="GO:0016323">
    <property type="term" value="C:basolateral plasma membrane"/>
    <property type="evidence" value="ECO:0007669"/>
    <property type="project" value="TreeGrafter"/>
</dbReference>
<evidence type="ECO:0000256" key="4">
    <source>
        <dbReference type="PROSITE-ProRule" id="PRU00192"/>
    </source>
</evidence>
<dbReference type="GO" id="GO:0007268">
    <property type="term" value="P:chemical synaptic transmission"/>
    <property type="evidence" value="ECO:0007669"/>
    <property type="project" value="TreeGrafter"/>
</dbReference>
<dbReference type="PROSITE" id="PS50106">
    <property type="entry name" value="PDZ"/>
    <property type="match status" value="3"/>
</dbReference>
<evidence type="ECO:0000313" key="8">
    <source>
        <dbReference type="WBParaSite" id="Hba_12298"/>
    </source>
</evidence>
<dbReference type="PANTHER" id="PTHR23119">
    <property type="entry name" value="DISCS LARGE"/>
    <property type="match status" value="1"/>
</dbReference>
<dbReference type="GO" id="GO:0045197">
    <property type="term" value="P:establishment or maintenance of epithelial cell apical/basal polarity"/>
    <property type="evidence" value="ECO:0007669"/>
    <property type="project" value="TreeGrafter"/>
</dbReference>
<evidence type="ECO:0000259" key="6">
    <source>
        <dbReference type="PROSITE" id="PS50106"/>
    </source>
</evidence>
<dbReference type="SMART" id="SM00228">
    <property type="entry name" value="PDZ"/>
    <property type="match status" value="3"/>
</dbReference>
<feature type="domain" description="PDZ" evidence="6">
    <location>
        <begin position="181"/>
        <end position="236"/>
    </location>
</feature>
<dbReference type="SUPFAM" id="SSF50044">
    <property type="entry name" value="SH3-domain"/>
    <property type="match status" value="1"/>
</dbReference>
<dbReference type="GO" id="GO:0019901">
    <property type="term" value="F:protein kinase binding"/>
    <property type="evidence" value="ECO:0007669"/>
    <property type="project" value="TreeGrafter"/>
</dbReference>
<accession>A0A1I7X4F3</accession>
<dbReference type="GO" id="GO:0099072">
    <property type="term" value="P:regulation of postsynaptic membrane neurotransmitter receptor levels"/>
    <property type="evidence" value="ECO:0007669"/>
    <property type="project" value="TreeGrafter"/>
</dbReference>
<feature type="domain" description="SH3" evidence="5">
    <location>
        <begin position="381"/>
        <end position="448"/>
    </location>
</feature>
<sequence>MDEFHYMEYRRSPILRSSCRGARGLRVPSPYSKASKLHFCDVFTSMHFRFEGTDQPTEDGDSSIYVTNIIQGGAAAADGRMKVNDIILKVNHTDCVKVPHEVCVNALKTAGNVVKLVNPFLFLCYYSYNLLSCVTYIHCSIHSPSVPSYPPPPPAHSGSQTHLAYRSSDIQRLQNRPNTQWIDLYKGTKGLGFSIAGGVGNEHVPGDTDIYVTKIIDGGAAYHDGRLRVGDKILAVGIILTDIGDGIPISILDDSAGRPFVPTTPVRSGSMQDFHNRSFDSQTALAYGGPPTTVTSQAVTMEPRPVPLFKGNQGDVLLEVNGRSLRNATHSQAAEALKNAHNPVTLTLQYRPHDYQQFESKIERLRNDMIQQNSTGGTLPRKELYVKALFDYDPSRDVGVPPRSMVFQYGDILHIINSSDDDWWTAKKWQLQLRRTLILRTLARVILLVSPKSPSSRTKWLINSSGRHCILDVSGNAIRRNGITQLVKKRPCNNTSVVNDRSKHSEICLQVCCYGYSILLNFINQIFHLDVITNVHSGDEILGRVHQAIALESRPLIWVPNNSRQL</sequence>
<dbReference type="GO" id="GO:0031594">
    <property type="term" value="C:neuromuscular junction"/>
    <property type="evidence" value="ECO:0007669"/>
    <property type="project" value="TreeGrafter"/>
</dbReference>
<reference evidence="8" key="1">
    <citation type="submission" date="2016-11" db="UniProtKB">
        <authorList>
            <consortium name="WormBaseParasite"/>
        </authorList>
    </citation>
    <scope>IDENTIFICATION</scope>
</reference>
<dbReference type="Gene3D" id="2.30.30.40">
    <property type="entry name" value="SH3 Domains"/>
    <property type="match status" value="1"/>
</dbReference>
<dbReference type="GO" id="GO:0043113">
    <property type="term" value="P:receptor clustering"/>
    <property type="evidence" value="ECO:0007669"/>
    <property type="project" value="TreeGrafter"/>
</dbReference>
<comment type="subcellular location">
    <subcellularLocation>
        <location evidence="1">Membrane</location>
    </subcellularLocation>
</comment>